<dbReference type="Gene3D" id="3.80.10.10">
    <property type="entry name" value="Ribonuclease Inhibitor"/>
    <property type="match status" value="1"/>
</dbReference>
<evidence type="ECO:0000256" key="7">
    <source>
        <dbReference type="SAM" id="MobiDB-lite"/>
    </source>
</evidence>
<dbReference type="InterPro" id="IPR001547">
    <property type="entry name" value="Glyco_hydro_5"/>
</dbReference>
<gene>
    <name evidence="10" type="ORF">H8704_07495</name>
</gene>
<accession>A0ABR7N1F5</accession>
<feature type="signal peptide" evidence="8">
    <location>
        <begin position="1"/>
        <end position="24"/>
    </location>
</feature>
<feature type="region of interest" description="Disordered" evidence="7">
    <location>
        <begin position="738"/>
        <end position="770"/>
    </location>
</feature>
<evidence type="ECO:0000256" key="3">
    <source>
        <dbReference type="ARBA" id="ARBA00023001"/>
    </source>
</evidence>
<evidence type="ECO:0000256" key="8">
    <source>
        <dbReference type="SAM" id="SignalP"/>
    </source>
</evidence>
<protein>
    <submittedName>
        <fullName evidence="10">Cellulase family glycosylhydrolase</fullName>
    </submittedName>
</protein>
<dbReference type="InterPro" id="IPR032675">
    <property type="entry name" value="LRR_dom_sf"/>
</dbReference>
<keyword evidence="6" id="KW-0624">Polysaccharide degradation</keyword>
<dbReference type="InterPro" id="IPR017853">
    <property type="entry name" value="GH"/>
</dbReference>
<feature type="chain" id="PRO_5045677703" evidence="8">
    <location>
        <begin position="25"/>
        <end position="942"/>
    </location>
</feature>
<evidence type="ECO:0000259" key="9">
    <source>
        <dbReference type="Pfam" id="PF00150"/>
    </source>
</evidence>
<keyword evidence="8" id="KW-0732">Signal</keyword>
<organism evidence="10 11">
    <name type="scientific">Jutongia huaianensis</name>
    <dbReference type="NCBI Taxonomy" id="2763668"/>
    <lineage>
        <taxon>Bacteria</taxon>
        <taxon>Bacillati</taxon>
        <taxon>Bacillota</taxon>
        <taxon>Clostridia</taxon>
        <taxon>Lachnospirales</taxon>
        <taxon>Lachnospiraceae</taxon>
        <taxon>Jutongia</taxon>
    </lineage>
</organism>
<dbReference type="Pfam" id="PF00150">
    <property type="entry name" value="Cellulase"/>
    <property type="match status" value="1"/>
</dbReference>
<evidence type="ECO:0000256" key="1">
    <source>
        <dbReference type="ARBA" id="ARBA00005641"/>
    </source>
</evidence>
<comment type="caution">
    <text evidence="10">The sequence shown here is derived from an EMBL/GenBank/DDBJ whole genome shotgun (WGS) entry which is preliminary data.</text>
</comment>
<evidence type="ECO:0000256" key="6">
    <source>
        <dbReference type="ARBA" id="ARBA00023326"/>
    </source>
</evidence>
<evidence type="ECO:0000313" key="11">
    <source>
        <dbReference type="Proteomes" id="UP000606193"/>
    </source>
</evidence>
<dbReference type="SUPFAM" id="SSF51445">
    <property type="entry name" value="(Trans)glycosidases"/>
    <property type="match status" value="1"/>
</dbReference>
<keyword evidence="3" id="KW-0136">Cellulose degradation</keyword>
<dbReference type="EMBL" id="JACRSX010000007">
    <property type="protein sequence ID" value="MBC8562471.1"/>
    <property type="molecule type" value="Genomic_DNA"/>
</dbReference>
<comment type="similarity">
    <text evidence="1">Belongs to the glycosyl hydrolase 5 (cellulase A) family.</text>
</comment>
<name>A0ABR7N1F5_9FIRM</name>
<evidence type="ECO:0000313" key="10">
    <source>
        <dbReference type="EMBL" id="MBC8562471.1"/>
    </source>
</evidence>
<evidence type="ECO:0000256" key="2">
    <source>
        <dbReference type="ARBA" id="ARBA00022801"/>
    </source>
</evidence>
<evidence type="ECO:0000256" key="5">
    <source>
        <dbReference type="ARBA" id="ARBA00023295"/>
    </source>
</evidence>
<sequence length="942" mass="103790">MKKKNLKGILAACMSFSMVVSSFSAGSFDVTSVKAADGKTVLTDVLTPDNITLRETWNDKSNIGKDRTVTIKGTGTVMTVKDNGSMRTELSSQDLANKEMGVGINLGNTMEAVMPLEKTETGNKTKYDKDVTSKDCETVWKQPITTQAYIDKVHSYGINTLRIPVAWSNADIDDGTYTIKDEYLGRVEEIVNYALNNGMYVVINDHWDNQWWGQFGACKYREIVDEDGDQVKEYVTEKNADGEDVPVPDEELRAKAWARYEAYWTQIAERFKGYSDHLIFEGANEELGDRLIDAIGKSGYAVGNDSTEQALAGYMTEDELYETVNKINQKFVDIIRNSGGNNKNRHLLIPGYNTDITKTVDKVQKVKDENGVTKEVGNRYVMPTDIEENGTSKLFLSVHYYTPWDFCGDGGTGTYTVADQENTAKYFQTLKKFTDQGYGIIIGECGICNPAGVESSVTQWLHDTFTEAQKISAVPVLWDTGAYFERGSEADGVAPAMYYKDIADFYNTINGTKGDASMTSISGGKPDPNESKDNHKIGAYIDQDLWNTTGIHAYLYYQTSNWDYRNNYLPFSKAGKNKSYEYIVASGKEAADSTKVTDVLLTKDGEYTVSLEGAALSGVKYQMLGLAMDLLVEKYPGVKITNTTITVDGENVMKSPNNPNPDPIDLYHKADDRYYTFVAINTWDGDKDDETKYPMAARNNRGKLKMPKKSISMTFTVTGLDQALKDIADKTYVNPQTDKTIQQEEAEEAARKAEEARKAAEEAARKAAEEAARKAAEAAAKVPSSSSITTPAAVKKVGLKVNKTFTAGNYKYKVTKRATTASQGAVSVVGLTKKGVKAKKLSVASSVKNKKIKYRVTGIGAKAFKGAKATSVTLNKNINKIPSAAFANCKKLKTLTVPAKLKKVSKGAFKGCKKKIKVKGASAKVRKANVKLLKKSGYKKFK</sequence>
<dbReference type="Pfam" id="PF13306">
    <property type="entry name" value="LRR_5"/>
    <property type="match status" value="1"/>
</dbReference>
<reference evidence="10 11" key="1">
    <citation type="submission" date="2020-08" db="EMBL/GenBank/DDBJ databases">
        <title>Genome public.</title>
        <authorList>
            <person name="Liu C."/>
            <person name="Sun Q."/>
        </authorList>
    </citation>
    <scope>NUCLEOTIDE SEQUENCE [LARGE SCALE GENOMIC DNA]</scope>
    <source>
        <strain evidence="10 11">NSJ-37</strain>
    </source>
</reference>
<keyword evidence="5" id="KW-0326">Glycosidase</keyword>
<dbReference type="InterPro" id="IPR050386">
    <property type="entry name" value="Glycosyl_hydrolase_5"/>
</dbReference>
<dbReference type="InterPro" id="IPR026906">
    <property type="entry name" value="LRR_5"/>
</dbReference>
<dbReference type="Proteomes" id="UP000606193">
    <property type="component" value="Unassembled WGS sequence"/>
</dbReference>
<dbReference type="PANTHER" id="PTHR31297:SF41">
    <property type="entry name" value="ENDOGLUCANASE, PUTATIVE (AFU_ORTHOLOGUE AFUA_5G01830)-RELATED"/>
    <property type="match status" value="1"/>
</dbReference>
<keyword evidence="4" id="KW-0119">Carbohydrate metabolism</keyword>
<feature type="domain" description="Glycoside hydrolase family 5" evidence="9">
    <location>
        <begin position="127"/>
        <end position="482"/>
    </location>
</feature>
<keyword evidence="2" id="KW-0378">Hydrolase</keyword>
<dbReference type="Gene3D" id="3.20.20.80">
    <property type="entry name" value="Glycosidases"/>
    <property type="match status" value="1"/>
</dbReference>
<dbReference type="PANTHER" id="PTHR31297">
    <property type="entry name" value="GLUCAN ENDO-1,6-BETA-GLUCOSIDASE B"/>
    <property type="match status" value="1"/>
</dbReference>
<proteinExistence type="inferred from homology"/>
<dbReference type="RefSeq" id="WP_249297849.1">
    <property type="nucleotide sequence ID" value="NZ_JACRSX010000007.1"/>
</dbReference>
<evidence type="ECO:0000256" key="4">
    <source>
        <dbReference type="ARBA" id="ARBA00023277"/>
    </source>
</evidence>
<keyword evidence="11" id="KW-1185">Reference proteome</keyword>
<feature type="compositionally biased region" description="Basic and acidic residues" evidence="7">
    <location>
        <begin position="748"/>
        <end position="770"/>
    </location>
</feature>